<evidence type="ECO:0000256" key="1">
    <source>
        <dbReference type="ARBA" id="ARBA00008725"/>
    </source>
</evidence>
<name>A0A7W2TTR6_9GAMM</name>
<keyword evidence="4" id="KW-0592">Phosphate transport</keyword>
<dbReference type="PANTHER" id="PTHR30570:SF1">
    <property type="entry name" value="PHOSPHATE-BINDING PROTEIN PSTS"/>
    <property type="match status" value="1"/>
</dbReference>
<feature type="chain" id="PRO_5031600865" description="Phosphate-binding protein" evidence="4">
    <location>
        <begin position="28"/>
        <end position="329"/>
    </location>
</feature>
<dbReference type="EMBL" id="JACFXU010000011">
    <property type="protein sequence ID" value="MBA6411703.1"/>
    <property type="molecule type" value="Genomic_DNA"/>
</dbReference>
<protein>
    <recommendedName>
        <fullName evidence="4">Phosphate-binding protein</fullName>
    </recommendedName>
</protein>
<reference evidence="6 7" key="1">
    <citation type="submission" date="2020-07" db="EMBL/GenBank/DDBJ databases">
        <title>Halieaceae bacterium, F7430, whole genome shotgun sequencing project.</title>
        <authorList>
            <person name="Jiang S."/>
            <person name="Liu Z.W."/>
            <person name="Du Z.J."/>
        </authorList>
    </citation>
    <scope>NUCLEOTIDE SEQUENCE [LARGE SCALE GENOMIC DNA]</scope>
    <source>
        <strain evidence="6 7">F7430</strain>
    </source>
</reference>
<feature type="domain" description="PBP" evidence="5">
    <location>
        <begin position="25"/>
        <end position="279"/>
    </location>
</feature>
<dbReference type="CDD" id="cd13654">
    <property type="entry name" value="PBP2_phosphate_like_2"/>
    <property type="match status" value="1"/>
</dbReference>
<keyword evidence="2 4" id="KW-0813">Transport</keyword>
<dbReference type="Gene3D" id="3.40.190.10">
    <property type="entry name" value="Periplasmic binding protein-like II"/>
    <property type="match status" value="2"/>
</dbReference>
<accession>A0A7W2TTR6</accession>
<feature type="signal peptide" evidence="4">
    <location>
        <begin position="1"/>
        <end position="27"/>
    </location>
</feature>
<keyword evidence="4" id="KW-0964">Secreted</keyword>
<gene>
    <name evidence="6" type="ORF">H2508_01065</name>
</gene>
<evidence type="ECO:0000256" key="2">
    <source>
        <dbReference type="ARBA" id="ARBA00022448"/>
    </source>
</evidence>
<evidence type="ECO:0000256" key="3">
    <source>
        <dbReference type="ARBA" id="ARBA00022729"/>
    </source>
</evidence>
<dbReference type="SUPFAM" id="SSF53850">
    <property type="entry name" value="Periplasmic binding protein-like II"/>
    <property type="match status" value="1"/>
</dbReference>
<dbReference type="Pfam" id="PF12849">
    <property type="entry name" value="PBP_like_2"/>
    <property type="match status" value="1"/>
</dbReference>
<organism evidence="6 7">
    <name type="scientific">Sediminihaliea albiluteola</name>
    <dbReference type="NCBI Taxonomy" id="2758564"/>
    <lineage>
        <taxon>Bacteria</taxon>
        <taxon>Pseudomonadati</taxon>
        <taxon>Pseudomonadota</taxon>
        <taxon>Gammaproteobacteria</taxon>
        <taxon>Cellvibrionales</taxon>
        <taxon>Halieaceae</taxon>
        <taxon>Sediminihaliea</taxon>
    </lineage>
</organism>
<dbReference type="InterPro" id="IPR050811">
    <property type="entry name" value="Phosphate_ABC_transporter"/>
</dbReference>
<evidence type="ECO:0000256" key="4">
    <source>
        <dbReference type="RuleBase" id="RU367119"/>
    </source>
</evidence>
<dbReference type="GO" id="GO:0042597">
    <property type="term" value="C:periplasmic space"/>
    <property type="evidence" value="ECO:0007669"/>
    <property type="project" value="UniProtKB-SubCell"/>
</dbReference>
<dbReference type="RefSeq" id="WP_182168562.1">
    <property type="nucleotide sequence ID" value="NZ_JACFXU010000011.1"/>
</dbReference>
<sequence>MSFKKLVGLSVLMSSISAATLSATAYASERLTGTVSLDGSSTVFPVSEAVAEEFLAVQPKVRVTVGVSGTGGGFKKFLAAETDINNASRPIKDKEISIANEKGIEFIELPVAYDGLSVIINKENSWVDSLSVAELKRIWEPNSTVKTWSDIRSNWPDQEIRLYGPGTDSGTFDYFTETINGKSGMSRPDYTASEDDNALVQGVSGDINALGYFGFAYYAANQDKLKVVPIDGGNGPVAPTAITINNGTYEPLSRPVFIYLRKQALGRPEVKAFVEFYINKAGELSTEVGYIPLPEQTYVRAMERITRGEAGTAYTAGAEPSVANLLSAE</sequence>
<dbReference type="NCBIfam" id="TIGR02136">
    <property type="entry name" value="ptsS_2"/>
    <property type="match status" value="1"/>
</dbReference>
<dbReference type="GO" id="GO:0005576">
    <property type="term" value="C:extracellular region"/>
    <property type="evidence" value="ECO:0007669"/>
    <property type="project" value="UniProtKB-SubCell"/>
</dbReference>
<dbReference type="GO" id="GO:0042301">
    <property type="term" value="F:phosphate ion binding"/>
    <property type="evidence" value="ECO:0007669"/>
    <property type="project" value="UniProtKB-UniRule"/>
</dbReference>
<dbReference type="InterPro" id="IPR024370">
    <property type="entry name" value="PBP_domain"/>
</dbReference>
<dbReference type="GO" id="GO:0006817">
    <property type="term" value="P:phosphate ion transport"/>
    <property type="evidence" value="ECO:0007669"/>
    <property type="project" value="UniProtKB-UniRule"/>
</dbReference>
<comment type="subcellular location">
    <subcellularLocation>
        <location evidence="4">Periplasm</location>
    </subcellularLocation>
    <subcellularLocation>
        <location evidence="4">Secreted</location>
    </subcellularLocation>
</comment>
<dbReference type="Proteomes" id="UP000539350">
    <property type="component" value="Unassembled WGS sequence"/>
</dbReference>
<comment type="function">
    <text evidence="4">Involved in the system for phosphate transport across the cytoplasmic membrane.</text>
</comment>
<keyword evidence="3 4" id="KW-0732">Signal</keyword>
<evidence type="ECO:0000313" key="7">
    <source>
        <dbReference type="Proteomes" id="UP000539350"/>
    </source>
</evidence>
<dbReference type="AlphaFoldDB" id="A0A7W2TTR6"/>
<comment type="caution">
    <text evidence="6">The sequence shown here is derived from an EMBL/GenBank/DDBJ whole genome shotgun (WGS) entry which is preliminary data.</text>
</comment>
<evidence type="ECO:0000259" key="5">
    <source>
        <dbReference type="Pfam" id="PF12849"/>
    </source>
</evidence>
<dbReference type="InterPro" id="IPR011862">
    <property type="entry name" value="Phos-bd"/>
</dbReference>
<dbReference type="PANTHER" id="PTHR30570">
    <property type="entry name" value="PERIPLASMIC PHOSPHATE BINDING COMPONENT OF PHOSPHATE ABC TRANSPORTER"/>
    <property type="match status" value="1"/>
</dbReference>
<comment type="similarity">
    <text evidence="1 4">Belongs to the PstS family.</text>
</comment>
<proteinExistence type="inferred from homology"/>
<keyword evidence="7" id="KW-1185">Reference proteome</keyword>
<keyword evidence="4" id="KW-0574">Periplasm</keyword>
<evidence type="ECO:0000313" key="6">
    <source>
        <dbReference type="EMBL" id="MBA6411703.1"/>
    </source>
</evidence>
<dbReference type="GO" id="GO:0007155">
    <property type="term" value="P:cell adhesion"/>
    <property type="evidence" value="ECO:0007669"/>
    <property type="project" value="UniProtKB-UniRule"/>
</dbReference>